<sequence>MTLFASSPRPDHSPWGPLQTADQRLPGIWHVTTASHGGFLLSDERQSAMPALLRRDDAAYEEDVDWTRVMLAFEPEWRATRDPLRDLELPLAHDIARNWLPDAYGAFTGKAVTPRDSNVSRRRAAYQAVIGGYVSTAAYGDWADWVPTGKVGVVFRQLAGVDALGFANYTGEVRYGLVDKARYAERTEVETFESLGAVQVESMAPITKQVAALA</sequence>
<name>A0A7W7ALA7_9SPHN</name>
<gene>
    <name evidence="2" type="ORF">GGQ96_003321</name>
</gene>
<dbReference type="GeneID" id="93796309"/>
<reference evidence="2 3" key="1">
    <citation type="submission" date="2020-08" db="EMBL/GenBank/DDBJ databases">
        <title>Genomic Encyclopedia of Type Strains, Phase IV (KMG-IV): sequencing the most valuable type-strain genomes for metagenomic binning, comparative biology and taxonomic classification.</title>
        <authorList>
            <person name="Goeker M."/>
        </authorList>
    </citation>
    <scope>NUCLEOTIDE SEQUENCE [LARGE SCALE GENOMIC DNA]</scope>
    <source>
        <strain evidence="2 3">DSM 15867</strain>
    </source>
</reference>
<keyword evidence="3" id="KW-1185">Reference proteome</keyword>
<organism evidence="2 3">
    <name type="scientific">Sphingomonas abaci</name>
    <dbReference type="NCBI Taxonomy" id="237611"/>
    <lineage>
        <taxon>Bacteria</taxon>
        <taxon>Pseudomonadati</taxon>
        <taxon>Pseudomonadota</taxon>
        <taxon>Alphaproteobacteria</taxon>
        <taxon>Sphingomonadales</taxon>
        <taxon>Sphingomonadaceae</taxon>
        <taxon>Sphingomonas</taxon>
    </lineage>
</organism>
<protein>
    <recommendedName>
        <fullName evidence="1">DUF7007 domain-containing protein</fullName>
    </recommendedName>
</protein>
<comment type="caution">
    <text evidence="2">The sequence shown here is derived from an EMBL/GenBank/DDBJ whole genome shotgun (WGS) entry which is preliminary data.</text>
</comment>
<evidence type="ECO:0000313" key="3">
    <source>
        <dbReference type="Proteomes" id="UP000574769"/>
    </source>
</evidence>
<dbReference type="InterPro" id="IPR054276">
    <property type="entry name" value="DUF7007"/>
</dbReference>
<dbReference type="Pfam" id="PF22653">
    <property type="entry name" value="DUF7007"/>
    <property type="match status" value="1"/>
</dbReference>
<dbReference type="AlphaFoldDB" id="A0A7W7ALA7"/>
<accession>A0A7W7ALA7</accession>
<dbReference type="RefSeq" id="WP_051076120.1">
    <property type="nucleotide sequence ID" value="NZ_JACHNY010000008.1"/>
</dbReference>
<feature type="domain" description="DUF7007" evidence="1">
    <location>
        <begin position="9"/>
        <end position="128"/>
    </location>
</feature>
<proteinExistence type="predicted"/>
<evidence type="ECO:0000313" key="2">
    <source>
        <dbReference type="EMBL" id="MBB4619168.1"/>
    </source>
</evidence>
<dbReference type="EMBL" id="JACHNY010000008">
    <property type="protein sequence ID" value="MBB4619168.1"/>
    <property type="molecule type" value="Genomic_DNA"/>
</dbReference>
<evidence type="ECO:0000259" key="1">
    <source>
        <dbReference type="Pfam" id="PF22653"/>
    </source>
</evidence>
<dbReference type="Proteomes" id="UP000574769">
    <property type="component" value="Unassembled WGS sequence"/>
</dbReference>